<dbReference type="Gene3D" id="2.40.50.140">
    <property type="entry name" value="Nucleic acid-binding proteins"/>
    <property type="match status" value="1"/>
</dbReference>
<dbReference type="InterPro" id="IPR010280">
    <property type="entry name" value="U5_MeTrfase_fam"/>
</dbReference>
<feature type="active site" evidence="6">
    <location>
        <position position="396"/>
    </location>
</feature>
<dbReference type="Pfam" id="PF05958">
    <property type="entry name" value="tRNA_U5-meth_tr"/>
    <property type="match status" value="1"/>
</dbReference>
<evidence type="ECO:0000259" key="7">
    <source>
        <dbReference type="PROSITE" id="PS50926"/>
    </source>
</evidence>
<sequence length="439" mass="48598">MREAVVTIEKLANGGAGFGRVDGKACFVPFTAPGDVASIRVTAEKRSYIEGELIELLEPSHLRVTPTCPVFGICGGCNWQHLAYSAQIKEKEEIFAELLWRAGRVERKRILPVIPAQEPYGYRSRIQLKVRFIDGKPHLGFFRTKSHDVIDIPEICAIAHADINRIISKLRQLLQHLPEPDTVPQIDVARGDDGSALVIVHYTGAAHIGFSEFLLEQNKMLGFADGIFIQGGNKSNLGKVFGIESLSYQIPENFIPGSSPKRLSFGKGSFSQVNYQQNLHLIQLVWNWAELTGKEKVLDLYCGNGNFTIPLAGFAQSMVGFEEFGQSINDARQNCESNNVTNAEFYCSDATLEVKKLAAAGESFDVVLLDPPRCGAAEVVSRIHAVSPHFILYVSCDPATLARDVDILKKSNYEVVKCQPVDMFPQTYHIESVTLLRAE</sequence>
<dbReference type="FunFam" id="3.40.50.150:FF:000009">
    <property type="entry name" value="23S rRNA (Uracil(1939)-C(5))-methyltransferase RlmD"/>
    <property type="match status" value="1"/>
</dbReference>
<dbReference type="OrthoDB" id="9804590at2"/>
<evidence type="ECO:0000256" key="5">
    <source>
        <dbReference type="PROSITE-ProRule" id="PRU01024"/>
    </source>
</evidence>
<reference evidence="8 9" key="1">
    <citation type="submission" date="2007-05" db="EMBL/GenBank/DDBJ databases">
        <title>Complete sequence of Geobacter uraniireducens Rf4.</title>
        <authorList>
            <consortium name="US DOE Joint Genome Institute"/>
            <person name="Copeland A."/>
            <person name="Lucas S."/>
            <person name="Lapidus A."/>
            <person name="Barry K."/>
            <person name="Detter J.C."/>
            <person name="Glavina del Rio T."/>
            <person name="Hammon N."/>
            <person name="Israni S."/>
            <person name="Dalin E."/>
            <person name="Tice H."/>
            <person name="Pitluck S."/>
            <person name="Chertkov O."/>
            <person name="Brettin T."/>
            <person name="Bruce D."/>
            <person name="Han C."/>
            <person name="Schmutz J."/>
            <person name="Larimer F."/>
            <person name="Land M."/>
            <person name="Hauser L."/>
            <person name="Kyrpides N."/>
            <person name="Mikhailova N."/>
            <person name="Shelobolina E."/>
            <person name="Aklujkar M."/>
            <person name="Lovley D."/>
            <person name="Richardson P."/>
        </authorList>
    </citation>
    <scope>NUCLEOTIDE SEQUENCE [LARGE SCALE GENOMIC DNA]</scope>
    <source>
        <strain evidence="8 9">Rf4</strain>
    </source>
</reference>
<dbReference type="Gene3D" id="3.40.50.150">
    <property type="entry name" value="Vaccinia Virus protein VP39"/>
    <property type="match status" value="1"/>
</dbReference>
<feature type="domain" description="TRAM" evidence="7">
    <location>
        <begin position="1"/>
        <end position="55"/>
    </location>
</feature>
<dbReference type="EMBL" id="CP000698">
    <property type="protein sequence ID" value="ABQ26332.1"/>
    <property type="molecule type" value="Genomic_DNA"/>
</dbReference>
<dbReference type="InterPro" id="IPR029063">
    <property type="entry name" value="SAM-dependent_MTases_sf"/>
</dbReference>
<dbReference type="GO" id="GO:0051539">
    <property type="term" value="F:4 iron, 4 sulfur cluster binding"/>
    <property type="evidence" value="ECO:0007669"/>
    <property type="project" value="UniProtKB-KW"/>
</dbReference>
<evidence type="ECO:0000313" key="8">
    <source>
        <dbReference type="EMBL" id="ABQ26332.1"/>
    </source>
</evidence>
<evidence type="ECO:0000256" key="3">
    <source>
        <dbReference type="ARBA" id="ARBA00022679"/>
    </source>
</evidence>
<evidence type="ECO:0000256" key="4">
    <source>
        <dbReference type="ARBA" id="ARBA00022691"/>
    </source>
</evidence>
<dbReference type="InterPro" id="IPR030391">
    <property type="entry name" value="MeTrfase_TrmA_CS"/>
</dbReference>
<comment type="similarity">
    <text evidence="5">Belongs to the class I-like SAM-binding methyltransferase superfamily. RNA M5U methyltransferase family.</text>
</comment>
<feature type="binding site" evidence="5">
    <location>
        <position position="272"/>
    </location>
    <ligand>
        <name>S-adenosyl-L-methionine</name>
        <dbReference type="ChEBI" id="CHEBI:59789"/>
    </ligand>
</feature>
<protein>
    <submittedName>
        <fullName evidence="8">23S rRNA m(5)U-1939 methyltransferase</fullName>
        <ecNumber evidence="8">2.1.1.-</ecNumber>
    </submittedName>
</protein>
<evidence type="ECO:0000313" key="9">
    <source>
        <dbReference type="Proteomes" id="UP000006695"/>
    </source>
</evidence>
<feature type="binding site" evidence="5">
    <location>
        <position position="322"/>
    </location>
    <ligand>
        <name>S-adenosyl-L-methionine</name>
        <dbReference type="ChEBI" id="CHEBI:59789"/>
    </ligand>
</feature>
<accession>A5G3G4</accession>
<dbReference type="RefSeq" id="WP_011939033.1">
    <property type="nucleotide sequence ID" value="NC_009483.1"/>
</dbReference>
<keyword evidence="1" id="KW-0408">Iron</keyword>
<dbReference type="Gene3D" id="2.40.50.1070">
    <property type="match status" value="1"/>
</dbReference>
<feature type="binding site" evidence="5">
    <location>
        <position position="301"/>
    </location>
    <ligand>
        <name>S-adenosyl-L-methionine</name>
        <dbReference type="ChEBI" id="CHEBI:59789"/>
    </ligand>
</feature>
<dbReference type="Pfam" id="PF01938">
    <property type="entry name" value="TRAM"/>
    <property type="match status" value="1"/>
</dbReference>
<dbReference type="PANTHER" id="PTHR11061">
    <property type="entry name" value="RNA M5U METHYLTRANSFERASE"/>
    <property type="match status" value="1"/>
</dbReference>
<dbReference type="NCBIfam" id="TIGR00479">
    <property type="entry name" value="rumA"/>
    <property type="match status" value="1"/>
</dbReference>
<keyword evidence="1" id="KW-0004">4Fe-4S</keyword>
<dbReference type="PROSITE" id="PS01230">
    <property type="entry name" value="TRMA_1"/>
    <property type="match status" value="1"/>
</dbReference>
<keyword evidence="2 5" id="KW-0489">Methyltransferase</keyword>
<evidence type="ECO:0000256" key="6">
    <source>
        <dbReference type="PROSITE-ProRule" id="PRU10015"/>
    </source>
</evidence>
<feature type="binding site" evidence="5">
    <location>
        <position position="370"/>
    </location>
    <ligand>
        <name>S-adenosyl-L-methionine</name>
        <dbReference type="ChEBI" id="CHEBI:59789"/>
    </ligand>
</feature>
<keyword evidence="9" id="KW-1185">Reference proteome</keyword>
<keyword evidence="4 5" id="KW-0949">S-adenosyl-L-methionine</keyword>
<dbReference type="SUPFAM" id="SSF50249">
    <property type="entry name" value="Nucleic acid-binding proteins"/>
    <property type="match status" value="1"/>
</dbReference>
<evidence type="ECO:0000256" key="2">
    <source>
        <dbReference type="ARBA" id="ARBA00022603"/>
    </source>
</evidence>
<dbReference type="PROSITE" id="PS01231">
    <property type="entry name" value="TRMA_2"/>
    <property type="match status" value="1"/>
</dbReference>
<dbReference type="GO" id="GO:0070475">
    <property type="term" value="P:rRNA base methylation"/>
    <property type="evidence" value="ECO:0007669"/>
    <property type="project" value="TreeGrafter"/>
</dbReference>
<gene>
    <name evidence="8" type="ordered locus">Gura_2144</name>
</gene>
<dbReference type="STRING" id="351605.Gura_2144"/>
<feature type="active site" description="Nucleophile" evidence="5">
    <location>
        <position position="396"/>
    </location>
</feature>
<dbReference type="GO" id="GO:0070041">
    <property type="term" value="F:rRNA (uridine-C5-)-methyltransferase activity"/>
    <property type="evidence" value="ECO:0007669"/>
    <property type="project" value="TreeGrafter"/>
</dbReference>
<name>A5G3G4_GEOUR</name>
<dbReference type="InterPro" id="IPR012340">
    <property type="entry name" value="NA-bd_OB-fold"/>
</dbReference>
<dbReference type="PANTHER" id="PTHR11061:SF49">
    <property type="entry name" value="23S RRNA (URACIL(1939)-C(5))-METHYLTRANSFERASE RLMD"/>
    <property type="match status" value="1"/>
</dbReference>
<dbReference type="PROSITE" id="PS50926">
    <property type="entry name" value="TRAM"/>
    <property type="match status" value="1"/>
</dbReference>
<organism evidence="8 9">
    <name type="scientific">Geotalea uraniireducens (strain Rf4)</name>
    <name type="common">Geobacter uraniireducens</name>
    <dbReference type="NCBI Taxonomy" id="351605"/>
    <lineage>
        <taxon>Bacteria</taxon>
        <taxon>Pseudomonadati</taxon>
        <taxon>Thermodesulfobacteriota</taxon>
        <taxon>Desulfuromonadia</taxon>
        <taxon>Geobacterales</taxon>
        <taxon>Geobacteraceae</taxon>
        <taxon>Geotalea</taxon>
    </lineage>
</organism>
<dbReference type="InterPro" id="IPR030390">
    <property type="entry name" value="MeTrfase_TrmA_AS"/>
</dbReference>
<dbReference type="EC" id="2.1.1.-" evidence="8"/>
<dbReference type="KEGG" id="gur:Gura_2144"/>
<dbReference type="AlphaFoldDB" id="A5G3G4"/>
<evidence type="ECO:0000256" key="1">
    <source>
        <dbReference type="ARBA" id="ARBA00022485"/>
    </source>
</evidence>
<proteinExistence type="inferred from homology"/>
<dbReference type="HOGENOM" id="CLU_014689_8_2_7"/>
<dbReference type="Proteomes" id="UP000006695">
    <property type="component" value="Chromosome"/>
</dbReference>
<dbReference type="InterPro" id="IPR002792">
    <property type="entry name" value="TRAM_dom"/>
</dbReference>
<keyword evidence="3 5" id="KW-0808">Transferase</keyword>
<dbReference type="SUPFAM" id="SSF53335">
    <property type="entry name" value="S-adenosyl-L-methionine-dependent methyltransferases"/>
    <property type="match status" value="1"/>
</dbReference>
<dbReference type="CDD" id="cd02440">
    <property type="entry name" value="AdoMet_MTases"/>
    <property type="match status" value="1"/>
</dbReference>
<keyword evidence="1" id="KW-0411">Iron-sulfur</keyword>
<dbReference type="PROSITE" id="PS51687">
    <property type="entry name" value="SAM_MT_RNA_M5U"/>
    <property type="match status" value="1"/>
</dbReference>
<keyword evidence="1" id="KW-0479">Metal-binding</keyword>